<dbReference type="InterPro" id="IPR011990">
    <property type="entry name" value="TPR-like_helical_dom_sf"/>
</dbReference>
<proteinExistence type="predicted"/>
<evidence type="ECO:0000313" key="10">
    <source>
        <dbReference type="Proteomes" id="UP000196102"/>
    </source>
</evidence>
<feature type="chain" id="PRO_5013165348" description="histidine kinase" evidence="8">
    <location>
        <begin position="24"/>
        <end position="543"/>
    </location>
</feature>
<dbReference type="PANTHER" id="PTHR24421:SF10">
    <property type="entry name" value="NITRATE_NITRITE SENSOR PROTEIN NARQ"/>
    <property type="match status" value="1"/>
</dbReference>
<dbReference type="PANTHER" id="PTHR24421">
    <property type="entry name" value="NITRATE/NITRITE SENSOR PROTEIN NARX-RELATED"/>
    <property type="match status" value="1"/>
</dbReference>
<keyword evidence="4" id="KW-0418">Kinase</keyword>
<dbReference type="SUPFAM" id="SSF48452">
    <property type="entry name" value="TPR-like"/>
    <property type="match status" value="1"/>
</dbReference>
<dbReference type="PROSITE" id="PS50005">
    <property type="entry name" value="TPR"/>
    <property type="match status" value="2"/>
</dbReference>
<protein>
    <recommendedName>
        <fullName evidence="2">histidine kinase</fullName>
        <ecNumber evidence="2">2.7.13.3</ecNumber>
    </recommendedName>
</protein>
<feature type="signal peptide" evidence="8">
    <location>
        <begin position="1"/>
        <end position="23"/>
    </location>
</feature>
<keyword evidence="7" id="KW-0472">Membrane</keyword>
<keyword evidence="7" id="KW-0812">Transmembrane</keyword>
<dbReference type="CDD" id="cd16917">
    <property type="entry name" value="HATPase_UhpB-NarQ-NarX-like"/>
    <property type="match status" value="1"/>
</dbReference>
<feature type="transmembrane region" description="Helical" evidence="7">
    <location>
        <begin position="331"/>
        <end position="349"/>
    </location>
</feature>
<evidence type="ECO:0000256" key="1">
    <source>
        <dbReference type="ARBA" id="ARBA00000085"/>
    </source>
</evidence>
<reference evidence="10" key="1">
    <citation type="journal article" date="2017" name="Proc. Natl. Acad. Sci. U.S.A.">
        <title>Simulation of Deepwater Horizon oil plume reveals substrate specialization within a complex community of hydrocarbon-degraders.</title>
        <authorList>
            <person name="Hu P."/>
            <person name="Dubinsky E.A."/>
            <person name="Probst A.J."/>
            <person name="Wang J."/>
            <person name="Sieber C.M.K."/>
            <person name="Tom L.M."/>
            <person name="Gardinali P."/>
            <person name="Banfield J.F."/>
            <person name="Atlas R.M."/>
            <person name="Andersen G.L."/>
        </authorList>
    </citation>
    <scope>NUCLEOTIDE SEQUENCE [LARGE SCALE GENOMIC DNA]</scope>
</reference>
<keyword evidence="3" id="KW-0808">Transferase</keyword>
<dbReference type="AlphaFoldDB" id="A0A1Z8ANJ2"/>
<dbReference type="EMBL" id="MAAX01000170">
    <property type="protein sequence ID" value="OUS11916.1"/>
    <property type="molecule type" value="Genomic_DNA"/>
</dbReference>
<dbReference type="InterPro" id="IPR036890">
    <property type="entry name" value="HATPase_C_sf"/>
</dbReference>
<evidence type="ECO:0000256" key="8">
    <source>
        <dbReference type="SAM" id="SignalP"/>
    </source>
</evidence>
<accession>A0A1Z8ANJ2</accession>
<feature type="repeat" description="TPR" evidence="6">
    <location>
        <begin position="152"/>
        <end position="185"/>
    </location>
</feature>
<keyword evidence="7" id="KW-1133">Transmembrane helix</keyword>
<comment type="caution">
    <text evidence="9">The sequence shown here is derived from an EMBL/GenBank/DDBJ whole genome shotgun (WGS) entry which is preliminary data.</text>
</comment>
<keyword evidence="8" id="KW-0732">Signal</keyword>
<dbReference type="RefSeq" id="WP_303687452.1">
    <property type="nucleotide sequence ID" value="NZ_CAJXYO010000023.1"/>
</dbReference>
<comment type="catalytic activity">
    <reaction evidence="1">
        <text>ATP + protein L-histidine = ADP + protein N-phospho-L-histidine.</text>
        <dbReference type="EC" id="2.7.13.3"/>
    </reaction>
</comment>
<evidence type="ECO:0000313" key="9">
    <source>
        <dbReference type="EMBL" id="OUS11916.1"/>
    </source>
</evidence>
<sequence>MKSTVTSFLFFSILIIGSQISHAQIADSLNYYSSVIRNPTQPDDLAKAYKFFIKEKAKHANNDKNLANEVYITQQLARIQRELGYTSENEKLNLESLRLLDKIELKTDWTQITYMSIINELGKVYRKKRDYARAIALYDEALDSAKNASEQAILYNNKGQVFESQEDYETALSFYKKAYDATRKIDNLRETARVLSNLSFIKSKLRIPNAEDGLKEALDIRANNSYTSDLGSSFDHLSRFYYTLNDSISTKKYSDSYIQLARTLNQGPQLLNALKLKIETGEPKYAIEYIKVNDSINNLKTEKRNNFNYYVYQYDKKERDLQESQLFNERLLYLILFIVLATISLYLILKYKHKKEKYQEIYNTETRISRKIHDEVANDVYHVMTQLQTSPHSDKELLDDLEHIYNRTRDISRQNSTINLKTPYAELLSDLLIAYNDDNVTVITKNLQKIEWEKLKDIQKTTIYRVLQELLTNMKKHSNASIVVLSFEKSGKYLIINYKDNGIGTSLTKRNGLQNTENRIQSINGTITFESEINKGFKAIIMI</sequence>
<evidence type="ECO:0000256" key="5">
    <source>
        <dbReference type="ARBA" id="ARBA00023012"/>
    </source>
</evidence>
<feature type="repeat" description="TPR" evidence="6">
    <location>
        <begin position="115"/>
        <end position="148"/>
    </location>
</feature>
<dbReference type="GO" id="GO:0000160">
    <property type="term" value="P:phosphorelay signal transduction system"/>
    <property type="evidence" value="ECO:0007669"/>
    <property type="project" value="UniProtKB-KW"/>
</dbReference>
<gene>
    <name evidence="9" type="ORF">A9Q93_10820</name>
</gene>
<dbReference type="EC" id="2.7.13.3" evidence="2"/>
<evidence type="ECO:0000256" key="3">
    <source>
        <dbReference type="ARBA" id="ARBA00022679"/>
    </source>
</evidence>
<dbReference type="Gene3D" id="1.25.40.10">
    <property type="entry name" value="Tetratricopeptide repeat domain"/>
    <property type="match status" value="2"/>
</dbReference>
<dbReference type="Proteomes" id="UP000196102">
    <property type="component" value="Unassembled WGS sequence"/>
</dbReference>
<evidence type="ECO:0000256" key="6">
    <source>
        <dbReference type="PROSITE-ProRule" id="PRU00339"/>
    </source>
</evidence>
<name>A0A1Z8ANJ2_9FLAO</name>
<organism evidence="9 10">
    <name type="scientific">Nonlabens dokdonensis</name>
    <dbReference type="NCBI Taxonomy" id="328515"/>
    <lineage>
        <taxon>Bacteria</taxon>
        <taxon>Pseudomonadati</taxon>
        <taxon>Bacteroidota</taxon>
        <taxon>Flavobacteriia</taxon>
        <taxon>Flavobacteriales</taxon>
        <taxon>Flavobacteriaceae</taxon>
        <taxon>Nonlabens</taxon>
    </lineage>
</organism>
<dbReference type="Gene3D" id="3.30.565.10">
    <property type="entry name" value="Histidine kinase-like ATPase, C-terminal domain"/>
    <property type="match status" value="1"/>
</dbReference>
<evidence type="ECO:0000256" key="2">
    <source>
        <dbReference type="ARBA" id="ARBA00012438"/>
    </source>
</evidence>
<dbReference type="SUPFAM" id="SSF55874">
    <property type="entry name" value="ATPase domain of HSP90 chaperone/DNA topoisomerase II/histidine kinase"/>
    <property type="match status" value="1"/>
</dbReference>
<dbReference type="Pfam" id="PF13424">
    <property type="entry name" value="TPR_12"/>
    <property type="match status" value="1"/>
</dbReference>
<dbReference type="GO" id="GO:0004673">
    <property type="term" value="F:protein histidine kinase activity"/>
    <property type="evidence" value="ECO:0007669"/>
    <property type="project" value="UniProtKB-EC"/>
</dbReference>
<keyword evidence="6" id="KW-0802">TPR repeat</keyword>
<evidence type="ECO:0000256" key="4">
    <source>
        <dbReference type="ARBA" id="ARBA00022777"/>
    </source>
</evidence>
<keyword evidence="5" id="KW-0902">Two-component regulatory system</keyword>
<dbReference type="InterPro" id="IPR019734">
    <property type="entry name" value="TPR_rpt"/>
</dbReference>
<dbReference type="SMART" id="SM00028">
    <property type="entry name" value="TPR"/>
    <property type="match status" value="2"/>
</dbReference>
<evidence type="ECO:0000256" key="7">
    <source>
        <dbReference type="SAM" id="Phobius"/>
    </source>
</evidence>
<dbReference type="InterPro" id="IPR050482">
    <property type="entry name" value="Sensor_HK_TwoCompSys"/>
</dbReference>